<dbReference type="InterPro" id="IPR029058">
    <property type="entry name" value="AB_hydrolase_fold"/>
</dbReference>
<dbReference type="SUPFAM" id="SSF53474">
    <property type="entry name" value="alpha/beta-Hydrolases"/>
    <property type="match status" value="1"/>
</dbReference>
<dbReference type="RefSeq" id="WP_206573246.1">
    <property type="nucleotide sequence ID" value="NZ_JAFKCV010000003.1"/>
</dbReference>
<evidence type="ECO:0000256" key="2">
    <source>
        <dbReference type="ARBA" id="ARBA00022825"/>
    </source>
</evidence>
<keyword evidence="2" id="KW-0645">Protease</keyword>
<protein>
    <submittedName>
        <fullName evidence="5">S9 family peptidase</fullName>
    </submittedName>
</protein>
<dbReference type="Pfam" id="PF07676">
    <property type="entry name" value="PD40"/>
    <property type="match status" value="3"/>
</dbReference>
<dbReference type="InterPro" id="IPR011659">
    <property type="entry name" value="WD40"/>
</dbReference>
<evidence type="ECO:0000313" key="6">
    <source>
        <dbReference type="Proteomes" id="UP000664654"/>
    </source>
</evidence>
<gene>
    <name evidence="5" type="ORF">J0A66_07910</name>
</gene>
<dbReference type="GO" id="GO:0004252">
    <property type="term" value="F:serine-type endopeptidase activity"/>
    <property type="evidence" value="ECO:0007669"/>
    <property type="project" value="TreeGrafter"/>
</dbReference>
<sequence length="673" mass="76691">MTIHKLTCRLSIPFLCAMLSLSLSAIADTKPFVMDDLYRLKDVAEPQFSADGNWLLYSVTHANREQDSYQSDLYLASWDGKERKQLTATPEASEFLPRWLPDGQSIAYLSDQTDDETTQLFIRSLDGSQVRQVSRWPLGISDFVLSPDGRRAAFIAEEGTAREKGKTAPPIEIDRFQFKEDYRGYLTARQHLYLLEMDSGKSQLLTPGEHDDYLPSWSPDGKWIAFVSKRGEEADRDLNFDIYLVSPDSGQQRQLSTYPGTDVDPYWESRPAWSADSSRLAWLRSGLGKWIYYTPWQLVVADVQSGRQWQPVQVDRSFYKPGWGSDGKLYALLEQSRNTWLVRVDVDKDSLEYLNQGQRFGYDFALSENGRIALLESHDSQPFALVALEAGRARMLADHNEFLQRRQLQRAEDIQFLSADGTEVQGLLVRPVGYEKGRRYPLIVRLHGGPVYQFSHEFMWDWQLYSQAGYTVLAVNPRGSSGRGFDYAKAIYANWGALDTQDVLAGVDYLVEQGIADPKRLGVGGWSYGSILTNYVIASDQRFKAAVSGAGTSNILGNYGHDQYSREYELELGTPWQNLDAYLRVSFPFLQAYRIRTPTLFQCAALDDNVPCLGAEQMYQALRSLRIPTKLVVYPDQHHGLAVPSYVEHRMRQTLDWYDLYLRKNPDTASRTP</sequence>
<keyword evidence="1" id="KW-0378">Hydrolase</keyword>
<accession>A0A939DNR1</accession>
<keyword evidence="3" id="KW-0732">Signal</keyword>
<dbReference type="AlphaFoldDB" id="A0A939DNR1"/>
<dbReference type="InterPro" id="IPR001375">
    <property type="entry name" value="Peptidase_S9_cat"/>
</dbReference>
<dbReference type="Gene3D" id="2.120.10.30">
    <property type="entry name" value="TolB, C-terminal domain"/>
    <property type="match status" value="2"/>
</dbReference>
<dbReference type="EMBL" id="JAFKCV010000003">
    <property type="protein sequence ID" value="MBN7825146.1"/>
    <property type="molecule type" value="Genomic_DNA"/>
</dbReference>
<feature type="domain" description="Peptidase S9 prolyl oligopeptidase catalytic" evidence="4">
    <location>
        <begin position="457"/>
        <end position="663"/>
    </location>
</feature>
<evidence type="ECO:0000259" key="4">
    <source>
        <dbReference type="Pfam" id="PF00326"/>
    </source>
</evidence>
<proteinExistence type="predicted"/>
<dbReference type="Pfam" id="PF00326">
    <property type="entry name" value="Peptidase_S9"/>
    <property type="match status" value="1"/>
</dbReference>
<dbReference type="Proteomes" id="UP000664654">
    <property type="component" value="Unassembled WGS sequence"/>
</dbReference>
<evidence type="ECO:0000256" key="3">
    <source>
        <dbReference type="SAM" id="SignalP"/>
    </source>
</evidence>
<keyword evidence="2" id="KW-0720">Serine protease</keyword>
<feature type="chain" id="PRO_5037735932" evidence="3">
    <location>
        <begin position="28"/>
        <end position="673"/>
    </location>
</feature>
<dbReference type="PANTHER" id="PTHR42776:SF27">
    <property type="entry name" value="DIPEPTIDYL PEPTIDASE FAMILY MEMBER 6"/>
    <property type="match status" value="1"/>
</dbReference>
<organism evidence="5 6">
    <name type="scientific">Bowmanella dokdonensis</name>
    <dbReference type="NCBI Taxonomy" id="751969"/>
    <lineage>
        <taxon>Bacteria</taxon>
        <taxon>Pseudomonadati</taxon>
        <taxon>Pseudomonadota</taxon>
        <taxon>Gammaproteobacteria</taxon>
        <taxon>Alteromonadales</taxon>
        <taxon>Alteromonadaceae</taxon>
        <taxon>Bowmanella</taxon>
    </lineage>
</organism>
<evidence type="ECO:0000256" key="1">
    <source>
        <dbReference type="ARBA" id="ARBA00022801"/>
    </source>
</evidence>
<feature type="signal peptide" evidence="3">
    <location>
        <begin position="1"/>
        <end position="27"/>
    </location>
</feature>
<name>A0A939DNR1_9ALTE</name>
<reference evidence="5" key="1">
    <citation type="submission" date="2021-03" db="EMBL/GenBank/DDBJ databases">
        <title>novel species isolated from a fishpond in China.</title>
        <authorList>
            <person name="Lu H."/>
            <person name="Cai Z."/>
        </authorList>
    </citation>
    <scope>NUCLEOTIDE SEQUENCE</scope>
    <source>
        <strain evidence="5">JCM 30855</strain>
    </source>
</reference>
<dbReference type="Gene3D" id="3.40.50.1820">
    <property type="entry name" value="alpha/beta hydrolase"/>
    <property type="match status" value="1"/>
</dbReference>
<evidence type="ECO:0000313" key="5">
    <source>
        <dbReference type="EMBL" id="MBN7825146.1"/>
    </source>
</evidence>
<dbReference type="InterPro" id="IPR011042">
    <property type="entry name" value="6-blade_b-propeller_TolB-like"/>
</dbReference>
<keyword evidence="6" id="KW-1185">Reference proteome</keyword>
<comment type="caution">
    <text evidence="5">The sequence shown here is derived from an EMBL/GenBank/DDBJ whole genome shotgun (WGS) entry which is preliminary data.</text>
</comment>
<dbReference type="PANTHER" id="PTHR42776">
    <property type="entry name" value="SERINE PEPTIDASE S9 FAMILY MEMBER"/>
    <property type="match status" value="1"/>
</dbReference>
<dbReference type="SUPFAM" id="SSF82171">
    <property type="entry name" value="DPP6 N-terminal domain-like"/>
    <property type="match status" value="1"/>
</dbReference>
<dbReference type="GO" id="GO:0006508">
    <property type="term" value="P:proteolysis"/>
    <property type="evidence" value="ECO:0007669"/>
    <property type="project" value="InterPro"/>
</dbReference>